<feature type="region of interest" description="Disordered" evidence="1">
    <location>
        <begin position="275"/>
        <end position="304"/>
    </location>
</feature>
<feature type="compositionally biased region" description="Polar residues" evidence="1">
    <location>
        <begin position="294"/>
        <end position="304"/>
    </location>
</feature>
<evidence type="ECO:0000313" key="2">
    <source>
        <dbReference type="EMBL" id="MFK7002165.1"/>
    </source>
</evidence>
<dbReference type="Gene3D" id="2.180.10.10">
    <property type="entry name" value="RHS repeat-associated core"/>
    <property type="match status" value="1"/>
</dbReference>
<feature type="compositionally biased region" description="Basic and acidic residues" evidence="1">
    <location>
        <begin position="275"/>
        <end position="288"/>
    </location>
</feature>
<keyword evidence="3" id="KW-1185">Reference proteome</keyword>
<feature type="non-terminal residue" evidence="2">
    <location>
        <position position="1"/>
    </location>
</feature>
<keyword evidence="2" id="KW-0378">Hydrolase</keyword>
<reference evidence="2 3" key="1">
    <citation type="submission" date="2024-02" db="EMBL/GenBank/DDBJ databases">
        <title>Comparative Genomic Analysis of Flavobacterium Species Causing Columnaris Disease of Freshwater Fish in Thailand: Insights into Virulence and Resistance Mechanisms.</title>
        <authorList>
            <person name="Nguyen D."/>
            <person name="Chokmangmeepisarn P."/>
            <person name="Khianchaikhan K."/>
            <person name="Morishita M."/>
            <person name="Bunnoy A."/>
            <person name="Rodkhum C."/>
        </authorList>
    </citation>
    <scope>NUCLEOTIDE SEQUENCE [LARGE SCALE GENOMIC DNA]</scope>
    <source>
        <strain evidence="2 3">CNRT2201</strain>
    </source>
</reference>
<evidence type="ECO:0000313" key="3">
    <source>
        <dbReference type="Proteomes" id="UP001621706"/>
    </source>
</evidence>
<dbReference type="InterPro" id="IPR022385">
    <property type="entry name" value="Rhs_assc_core"/>
</dbReference>
<sequence>YPFGSLVPNRHGYSKDYRYGFQGQEKDDQIKGEGNSLNYTFRMHDPRVGRFFALDPLAPKYPHNSPYAFSENKVIAHIELEGSESVSFTEKDGVNNLVIVNFGYDNKYRDKEHTQDIGPDDGLVNIVPTGNGLRIVHFASDAGTNTKETIKETIESFQKAHPQGQVILVGHSGGADNLIELVKENKNIKVDLLITLDSRDPVQTGWTDTDIPSNVKNAINYYQNEDALNLFSDRTMDFSDKTNGVNILSPGSNHRSIDNDQYQNVAKDINNQLKNKDAVKMAKERKQPTYDPAKSNSKYVSGGK</sequence>
<comment type="caution">
    <text evidence="2">The sequence shown here is derived from an EMBL/GenBank/DDBJ whole genome shotgun (WGS) entry which is preliminary data.</text>
</comment>
<dbReference type="Gene3D" id="3.40.50.1820">
    <property type="entry name" value="alpha/beta hydrolase"/>
    <property type="match status" value="1"/>
</dbReference>
<proteinExistence type="predicted"/>
<evidence type="ECO:0000256" key="1">
    <source>
        <dbReference type="SAM" id="MobiDB-lite"/>
    </source>
</evidence>
<protein>
    <submittedName>
        <fullName evidence="2">Alpha/beta hydrolase family protein</fullName>
    </submittedName>
</protein>
<dbReference type="InterPro" id="IPR029058">
    <property type="entry name" value="AB_hydrolase_fold"/>
</dbReference>
<dbReference type="GO" id="GO:0016787">
    <property type="term" value="F:hydrolase activity"/>
    <property type="evidence" value="ECO:0007669"/>
    <property type="project" value="UniProtKB-KW"/>
</dbReference>
<dbReference type="Proteomes" id="UP001621706">
    <property type="component" value="Unassembled WGS sequence"/>
</dbReference>
<accession>A0ABW8PC63</accession>
<dbReference type="SUPFAM" id="SSF53474">
    <property type="entry name" value="alpha/beta-Hydrolases"/>
    <property type="match status" value="1"/>
</dbReference>
<dbReference type="NCBIfam" id="TIGR03696">
    <property type="entry name" value="Rhs_assc_core"/>
    <property type="match status" value="1"/>
</dbReference>
<organism evidence="2 3">
    <name type="scientific">Flavobacterium oreochromis</name>
    <dbReference type="NCBI Taxonomy" id="2906078"/>
    <lineage>
        <taxon>Bacteria</taxon>
        <taxon>Pseudomonadati</taxon>
        <taxon>Bacteroidota</taxon>
        <taxon>Flavobacteriia</taxon>
        <taxon>Flavobacteriales</taxon>
        <taxon>Flavobacteriaceae</taxon>
        <taxon>Flavobacterium</taxon>
    </lineage>
</organism>
<name>A0ABW8PC63_9FLAO</name>
<gene>
    <name evidence="2" type="ORF">V3I07_14870</name>
</gene>
<dbReference type="RefSeq" id="WP_235820674.1">
    <property type="nucleotide sequence ID" value="NZ_JAZGZP010000037.1"/>
</dbReference>
<dbReference type="EMBL" id="JAZGZP010000037">
    <property type="protein sequence ID" value="MFK7002165.1"/>
    <property type="molecule type" value="Genomic_DNA"/>
</dbReference>